<evidence type="ECO:0000256" key="4">
    <source>
        <dbReference type="ARBA" id="ARBA00022691"/>
    </source>
</evidence>
<keyword evidence="2 5" id="KW-0489">Methyltransferase</keyword>
<gene>
    <name evidence="5" type="primary">EFM4</name>
    <name evidence="7" type="ORF">HETSPECPRED_010022</name>
</gene>
<feature type="domain" description="Methyltransferase" evidence="6">
    <location>
        <begin position="66"/>
        <end position="198"/>
    </location>
</feature>
<evidence type="ECO:0000313" key="8">
    <source>
        <dbReference type="Proteomes" id="UP000664521"/>
    </source>
</evidence>
<dbReference type="InterPro" id="IPR029063">
    <property type="entry name" value="SAM-dependent_MTases_sf"/>
</dbReference>
<dbReference type="EC" id="2.1.1.-" evidence="5"/>
<dbReference type="Pfam" id="PF13847">
    <property type="entry name" value="Methyltransf_31"/>
    <property type="match status" value="1"/>
</dbReference>
<dbReference type="SUPFAM" id="SSF53335">
    <property type="entry name" value="S-adenosyl-L-methionine-dependent methyltransferases"/>
    <property type="match status" value="1"/>
</dbReference>
<keyword evidence="1 5" id="KW-0963">Cytoplasm</keyword>
<comment type="subcellular location">
    <subcellularLocation>
        <location evidence="5">Cytoplasm</location>
    </subcellularLocation>
</comment>
<keyword evidence="8" id="KW-1185">Reference proteome</keyword>
<dbReference type="CDD" id="cd02440">
    <property type="entry name" value="AdoMet_MTases"/>
    <property type="match status" value="1"/>
</dbReference>
<reference evidence="7" key="1">
    <citation type="submission" date="2021-03" db="EMBL/GenBank/DDBJ databases">
        <authorList>
            <person name="Tagirdzhanova G."/>
        </authorList>
    </citation>
    <scope>NUCLEOTIDE SEQUENCE</scope>
</reference>
<keyword evidence="3 5" id="KW-0808">Transferase</keyword>
<evidence type="ECO:0000256" key="3">
    <source>
        <dbReference type="ARBA" id="ARBA00022679"/>
    </source>
</evidence>
<comment type="similarity">
    <text evidence="5">Belongs to the class I-like SAM-binding methyltransferase superfamily. EFM4 family.</text>
</comment>
<dbReference type="GO" id="GO:0016192">
    <property type="term" value="P:vesicle-mediated transport"/>
    <property type="evidence" value="ECO:0007669"/>
    <property type="project" value="UniProtKB-UniRule"/>
</dbReference>
<keyword evidence="5" id="KW-0813">Transport</keyword>
<dbReference type="HAMAP" id="MF_03188">
    <property type="entry name" value="Methyltr_EFM4"/>
    <property type="match status" value="1"/>
</dbReference>
<evidence type="ECO:0000259" key="6">
    <source>
        <dbReference type="Pfam" id="PF13847"/>
    </source>
</evidence>
<comment type="caution">
    <text evidence="7">The sequence shown here is derived from an EMBL/GenBank/DDBJ whole genome shotgun (WGS) entry which is preliminary data.</text>
</comment>
<evidence type="ECO:0000256" key="2">
    <source>
        <dbReference type="ARBA" id="ARBA00022603"/>
    </source>
</evidence>
<comment type="function">
    <text evidence="5">S-adenosyl-L-methionine-dependent protein-lysine N-methyltransferase that mono- and dimethylates elongation factor 1-alpha at 'Lys-316'. May play a role in intracellular transport.</text>
</comment>
<dbReference type="GO" id="GO:0005737">
    <property type="term" value="C:cytoplasm"/>
    <property type="evidence" value="ECO:0007669"/>
    <property type="project" value="UniProtKB-SubCell"/>
</dbReference>
<dbReference type="Gene3D" id="3.40.50.150">
    <property type="entry name" value="Vaccinia Virus protein VP39"/>
    <property type="match status" value="1"/>
</dbReference>
<dbReference type="PANTHER" id="PTHR12843">
    <property type="entry name" value="PROTEIN-LYSINE N-METHYLTRANSFERASE METTL10"/>
    <property type="match status" value="1"/>
</dbReference>
<proteinExistence type="inferred from homology"/>
<sequence>MNPPDQPAALNPSQLGTKTYWDLTYSTELENHASDPSDTGTNWFSDSCAQEKILAYLSSTHLALPKETTRFLDLGSGNGEMLFALREEAGFAGEMMGVDYSGRSVELARRVAEGKGVGKEVGFRVWDVLDEGGGEGLGLGEWDVVLDKGTFDAVSLSGVPGVEDRYVRRVGTLVVKGGLVLVTSCNWTEGEVRSWFESGGELEYHGRVVYPTFRFGGATGQSISSVCFKRRV</sequence>
<evidence type="ECO:0000313" key="7">
    <source>
        <dbReference type="EMBL" id="CAF9936130.1"/>
    </source>
</evidence>
<evidence type="ECO:0000256" key="5">
    <source>
        <dbReference type="HAMAP-Rule" id="MF_03188"/>
    </source>
</evidence>
<dbReference type="EMBL" id="CAJPDS010000089">
    <property type="protein sequence ID" value="CAF9936130.1"/>
    <property type="molecule type" value="Genomic_DNA"/>
</dbReference>
<dbReference type="GO" id="GO:0016279">
    <property type="term" value="F:protein-lysine N-methyltransferase activity"/>
    <property type="evidence" value="ECO:0007669"/>
    <property type="project" value="UniProtKB-UniRule"/>
</dbReference>
<dbReference type="InterPro" id="IPR026635">
    <property type="entry name" value="Efm4/METTL10"/>
</dbReference>
<dbReference type="InterPro" id="IPR025714">
    <property type="entry name" value="Methyltranfer_dom"/>
</dbReference>
<name>A0A8H3IW54_9LECA</name>
<dbReference type="AlphaFoldDB" id="A0A8H3IW54"/>
<evidence type="ECO:0000256" key="1">
    <source>
        <dbReference type="ARBA" id="ARBA00022490"/>
    </source>
</evidence>
<keyword evidence="4 5" id="KW-0949">S-adenosyl-L-methionine</keyword>
<dbReference type="Proteomes" id="UP000664521">
    <property type="component" value="Unassembled WGS sequence"/>
</dbReference>
<dbReference type="GO" id="GO:0032259">
    <property type="term" value="P:methylation"/>
    <property type="evidence" value="ECO:0007669"/>
    <property type="project" value="UniProtKB-KW"/>
</dbReference>
<protein>
    <recommendedName>
        <fullName evidence="5">Protein-lysine N-methyltransferase EFM4</fullName>
        <ecNumber evidence="5">2.1.1.-</ecNumber>
    </recommendedName>
    <alternativeName>
        <fullName evidence="5">Elongation factor methyltransferase 4</fullName>
    </alternativeName>
</protein>
<dbReference type="PANTHER" id="PTHR12843:SF5">
    <property type="entry name" value="EEF1A LYSINE METHYLTRANSFERASE 2"/>
    <property type="match status" value="1"/>
</dbReference>
<accession>A0A8H3IW54</accession>
<organism evidence="7 8">
    <name type="scientific">Heterodermia speciosa</name>
    <dbReference type="NCBI Taxonomy" id="116794"/>
    <lineage>
        <taxon>Eukaryota</taxon>
        <taxon>Fungi</taxon>
        <taxon>Dikarya</taxon>
        <taxon>Ascomycota</taxon>
        <taxon>Pezizomycotina</taxon>
        <taxon>Lecanoromycetes</taxon>
        <taxon>OSLEUM clade</taxon>
        <taxon>Lecanoromycetidae</taxon>
        <taxon>Caliciales</taxon>
        <taxon>Physciaceae</taxon>
        <taxon>Heterodermia</taxon>
    </lineage>
</organism>
<dbReference type="OrthoDB" id="10069295at2759"/>